<feature type="transmembrane region" description="Helical" evidence="1">
    <location>
        <begin position="42"/>
        <end position="63"/>
    </location>
</feature>
<evidence type="ECO:0000313" key="3">
    <source>
        <dbReference type="EMBL" id="WQD80076.1"/>
    </source>
</evidence>
<keyword evidence="1" id="KW-0812">Transmembrane</keyword>
<dbReference type="Proteomes" id="UP001325479">
    <property type="component" value="Chromosome"/>
</dbReference>
<dbReference type="Pfam" id="PF13400">
    <property type="entry name" value="Tad"/>
    <property type="match status" value="1"/>
</dbReference>
<reference evidence="3 4" key="1">
    <citation type="submission" date="2023-12" db="EMBL/GenBank/DDBJ databases">
        <title>Genome sequencing and assembly of bacterial species from a model synthetic community.</title>
        <authorList>
            <person name="Hogle S.L."/>
        </authorList>
    </citation>
    <scope>NUCLEOTIDE SEQUENCE [LARGE SCALE GENOMIC DNA]</scope>
    <source>
        <strain evidence="3 4">HAMBI 2494</strain>
    </source>
</reference>
<dbReference type="InterPro" id="IPR028087">
    <property type="entry name" value="Tad_N"/>
</dbReference>
<name>A0ABZ0WS56_9BURK</name>
<proteinExistence type="predicted"/>
<sequence length="522" mass="52470">MPSATIDALALSASPCAARTRSGGSFPRLARNPFSAAADDSGSIAVTFALLLIPMMLILGLVVDYARMVQCRAILQNAVDEAALAGASVFTTSDQGANAATVAASYFNRAILPATMKAGAPTVTTNANGTINPALGSAPAYTVKVSASATVSTTLLSMLLPSVSMTATGTASDPVVSAKLGFTNVNSVACDGNAVYLYQVPKNASGSGYDFGSVPTWSTGSGGNYYEIGNSTGAALPPGQALPTVSANQPLGVAMVNQTNGNTGNSGCGVTVTGANSYGAPHKSTQTFYSSLLLNGQPPTQNSNYNYTVTVTQNSGGTITAVTATVGGQTWSVPVASSSYNNLSTYLGINAPSTGSSNCTSSSTTSGSGKTATTTTAYNCRTQYFTSASSSTPNCVLYVQTGVTQSYLSGLSNSSSAPSAALTKCFAPTTGGGSYSAPTCAQLSALQSGGSSTVPAAVYWWDDAGGVGPGEQYYGPSSHCSATTSNGPGYGEDCQYKNNFFAMQCQTTGGSGSGFTEVVLSQ</sequence>
<keyword evidence="1" id="KW-0472">Membrane</keyword>
<dbReference type="RefSeq" id="WP_114810895.1">
    <property type="nucleotide sequence ID" value="NZ_CP139965.1"/>
</dbReference>
<protein>
    <submittedName>
        <fullName evidence="3">TadE/TadG family type IV pilus assembly protein</fullName>
    </submittedName>
</protein>
<dbReference type="EMBL" id="CP139965">
    <property type="protein sequence ID" value="WQD80076.1"/>
    <property type="molecule type" value="Genomic_DNA"/>
</dbReference>
<organism evidence="3 4">
    <name type="scientific">Paraburkholderia kururiensis</name>
    <dbReference type="NCBI Taxonomy" id="984307"/>
    <lineage>
        <taxon>Bacteria</taxon>
        <taxon>Pseudomonadati</taxon>
        <taxon>Pseudomonadota</taxon>
        <taxon>Betaproteobacteria</taxon>
        <taxon>Burkholderiales</taxon>
        <taxon>Burkholderiaceae</taxon>
        <taxon>Paraburkholderia</taxon>
    </lineage>
</organism>
<feature type="domain" description="Putative Flp pilus-assembly TadG-like N-terminal" evidence="2">
    <location>
        <begin position="42"/>
        <end position="88"/>
    </location>
</feature>
<accession>A0ABZ0WS56</accession>
<keyword evidence="1" id="KW-1133">Transmembrane helix</keyword>
<evidence type="ECO:0000256" key="1">
    <source>
        <dbReference type="SAM" id="Phobius"/>
    </source>
</evidence>
<evidence type="ECO:0000313" key="4">
    <source>
        <dbReference type="Proteomes" id="UP001325479"/>
    </source>
</evidence>
<keyword evidence="4" id="KW-1185">Reference proteome</keyword>
<evidence type="ECO:0000259" key="2">
    <source>
        <dbReference type="Pfam" id="PF13400"/>
    </source>
</evidence>
<gene>
    <name evidence="3" type="ORF">U0042_10530</name>
</gene>